<feature type="domain" description="Peptidase C-terminal archaeal/bacterial" evidence="1">
    <location>
        <begin position="52"/>
        <end position="118"/>
    </location>
</feature>
<evidence type="ECO:0000313" key="3">
    <source>
        <dbReference type="Proteomes" id="UP001595621"/>
    </source>
</evidence>
<dbReference type="Pfam" id="PF04151">
    <property type="entry name" value="PPC"/>
    <property type="match status" value="1"/>
</dbReference>
<reference evidence="3" key="1">
    <citation type="journal article" date="2019" name="Int. J. Syst. Evol. Microbiol.">
        <title>The Global Catalogue of Microorganisms (GCM) 10K type strain sequencing project: providing services to taxonomists for standard genome sequencing and annotation.</title>
        <authorList>
            <consortium name="The Broad Institute Genomics Platform"/>
            <consortium name="The Broad Institute Genome Sequencing Center for Infectious Disease"/>
            <person name="Wu L."/>
            <person name="Ma J."/>
        </authorList>
    </citation>
    <scope>NUCLEOTIDE SEQUENCE [LARGE SCALE GENOMIC DNA]</scope>
    <source>
        <strain evidence="3">KCTC 52277</strain>
    </source>
</reference>
<dbReference type="Gene3D" id="3.40.50.1110">
    <property type="entry name" value="SGNH hydrolase"/>
    <property type="match status" value="1"/>
</dbReference>
<dbReference type="InterPro" id="IPR007280">
    <property type="entry name" value="Peptidase_C_arc/bac"/>
</dbReference>
<dbReference type="InterPro" id="IPR036514">
    <property type="entry name" value="SGNH_hydro_sf"/>
</dbReference>
<proteinExistence type="predicted"/>
<dbReference type="RefSeq" id="WP_248933929.1">
    <property type="nucleotide sequence ID" value="NZ_JAKILF010000001.1"/>
</dbReference>
<accession>A0ABV7GF57</accession>
<dbReference type="Proteomes" id="UP001595621">
    <property type="component" value="Unassembled WGS sequence"/>
</dbReference>
<dbReference type="Gene3D" id="2.60.120.380">
    <property type="match status" value="1"/>
</dbReference>
<sequence>MSNTRTGLLSLKRPLQLCLAGMTLLGTHSWASTLENGQPISDLSGSSGSQSFFNLNVPQDASNLNISISGGSGDADLYVNFGSSVSESDWDCRPYRSGNNEQCSFATPEAGNYAIMLDAWSAYSGVTLTASYDLGTTPPPPPATGVQNISAAGDSITRAFAADCTGNVWFWDLWCLLGGDQPEHSWFDGWDNAVDSVHDKYKRLDSNIGANKDAATTGAEMFGAGDQGSEPNFAEQAAAIVTQSPLPDHVEVILGGNDICNRNCIDPANCSDPLYSESEWRGAVRAGLDTLMQGLPQGSTVLLGSVPRVQHLRQAGLDKQASSSAINCESLWSTYDVCQIVTAGGTYNNESLSTRLNGVAQAQRLYNRVLAEEAAAYNANTNGQNPNGIEVVSEYVDENTPSAGTFVFGADNIDGGDCFHPNVATQGTIADFIWNANPDK</sequence>
<evidence type="ECO:0000313" key="2">
    <source>
        <dbReference type="EMBL" id="MFC3139995.1"/>
    </source>
</evidence>
<dbReference type="EMBL" id="JBHRTD010000018">
    <property type="protein sequence ID" value="MFC3139995.1"/>
    <property type="molecule type" value="Genomic_DNA"/>
</dbReference>
<gene>
    <name evidence="2" type="ORF">ACFOE0_17695</name>
</gene>
<evidence type="ECO:0000259" key="1">
    <source>
        <dbReference type="Pfam" id="PF04151"/>
    </source>
</evidence>
<keyword evidence="3" id="KW-1185">Reference proteome</keyword>
<organism evidence="2 3">
    <name type="scientific">Shewanella submarina</name>
    <dbReference type="NCBI Taxonomy" id="2016376"/>
    <lineage>
        <taxon>Bacteria</taxon>
        <taxon>Pseudomonadati</taxon>
        <taxon>Pseudomonadota</taxon>
        <taxon>Gammaproteobacteria</taxon>
        <taxon>Alteromonadales</taxon>
        <taxon>Shewanellaceae</taxon>
        <taxon>Shewanella</taxon>
    </lineage>
</organism>
<comment type="caution">
    <text evidence="2">The sequence shown here is derived from an EMBL/GenBank/DDBJ whole genome shotgun (WGS) entry which is preliminary data.</text>
</comment>
<protein>
    <submittedName>
        <fullName evidence="2">Pre-peptidase C-terminal domain-containing protein</fullName>
    </submittedName>
</protein>
<name>A0ABV7GF57_9GAMM</name>
<dbReference type="SUPFAM" id="SSF52266">
    <property type="entry name" value="SGNH hydrolase"/>
    <property type="match status" value="1"/>
</dbReference>